<sequence>MDASPSHLTAQEFQQTDGLSDWRVLGNGASTWYAATSHREGARLVRALAGLAPEVDLDVDVRASGVRVRLPLTPEDGGFREPHVVAARAVSAAAGDLGLRADPGVVQDVQLAFDVADQDAVSPFWQEVMAYEPVGDEDLMDPGRRHPPIWFQGLDAPRPLRNRLHLDAVTTQPEAAAMLAAARSLGASRVDEHGYYATVADAEGNEVDILPLPEGSDRWSDGTTEDWRLTFAAMACYPTGTPREAADLAEAVAALADEAGLPVAIDVRPGLLTIDTGKDRWEMDEGYQPLAARIQEAARGLGLTADVTRPRFVQLGIDAVDIAAVRAFWRVALGYEDDPRPHLTDIGDPRQLNLVLFFQDLDPADEARRAQRNRIHLDVFVPHDVARGRVDAILAAGGRMVRDQFPEWCTIADPEGNEVDIAVSPGREERWLEKHPD</sequence>
<evidence type="ECO:0000259" key="1">
    <source>
        <dbReference type="Pfam" id="PF18029"/>
    </source>
</evidence>
<name>A0A285VIK4_9MICO</name>
<dbReference type="PANTHER" id="PTHR35908:SF1">
    <property type="entry name" value="CONSERVED PROTEIN"/>
    <property type="match status" value="1"/>
</dbReference>
<protein>
    <recommendedName>
        <fullName evidence="1">Glyoxalase-like domain-containing protein</fullName>
    </recommendedName>
</protein>
<dbReference type="AlphaFoldDB" id="A0A285VIK4"/>
<feature type="domain" description="Glyoxalase-like" evidence="1">
    <location>
        <begin position="315"/>
        <end position="421"/>
    </location>
</feature>
<gene>
    <name evidence="2" type="ORF">SAMN05421879_101518</name>
</gene>
<keyword evidence="3" id="KW-1185">Reference proteome</keyword>
<organism evidence="2 3">
    <name type="scientific">Ornithinimicrobium cerasi</name>
    <dbReference type="NCBI Taxonomy" id="2248773"/>
    <lineage>
        <taxon>Bacteria</taxon>
        <taxon>Bacillati</taxon>
        <taxon>Actinomycetota</taxon>
        <taxon>Actinomycetes</taxon>
        <taxon>Micrococcales</taxon>
        <taxon>Ornithinimicrobiaceae</taxon>
        <taxon>Ornithinimicrobium</taxon>
    </lineage>
</organism>
<reference evidence="3" key="1">
    <citation type="submission" date="2017-08" db="EMBL/GenBank/DDBJ databases">
        <authorList>
            <person name="Varghese N."/>
            <person name="Submissions S."/>
        </authorList>
    </citation>
    <scope>NUCLEOTIDE SEQUENCE [LARGE SCALE GENOMIC DNA]</scope>
    <source>
        <strain evidence="3">USBA17B2</strain>
    </source>
</reference>
<dbReference type="Gene3D" id="3.10.180.10">
    <property type="entry name" value="2,3-Dihydroxybiphenyl 1,2-Dioxygenase, domain 1"/>
    <property type="match status" value="2"/>
</dbReference>
<accession>A0A285VIK4</accession>
<feature type="domain" description="Glyoxalase-like" evidence="1">
    <location>
        <begin position="110"/>
        <end position="209"/>
    </location>
</feature>
<dbReference type="EMBL" id="OBQK01000001">
    <property type="protein sequence ID" value="SOC52381.1"/>
    <property type="molecule type" value="Genomic_DNA"/>
</dbReference>
<dbReference type="RefSeq" id="WP_097186691.1">
    <property type="nucleotide sequence ID" value="NZ_OBQK01000001.1"/>
</dbReference>
<dbReference type="Proteomes" id="UP000219688">
    <property type="component" value="Unassembled WGS sequence"/>
</dbReference>
<evidence type="ECO:0000313" key="2">
    <source>
        <dbReference type="EMBL" id="SOC52381.1"/>
    </source>
</evidence>
<dbReference type="InterPro" id="IPR029068">
    <property type="entry name" value="Glyas_Bleomycin-R_OHBP_Dase"/>
</dbReference>
<dbReference type="CDD" id="cd06587">
    <property type="entry name" value="VOC"/>
    <property type="match status" value="1"/>
</dbReference>
<dbReference type="PANTHER" id="PTHR35908">
    <property type="entry name" value="HYPOTHETICAL FUSION PROTEIN"/>
    <property type="match status" value="1"/>
</dbReference>
<proteinExistence type="predicted"/>
<dbReference type="SUPFAM" id="SSF54593">
    <property type="entry name" value="Glyoxalase/Bleomycin resistance protein/Dihydroxybiphenyl dioxygenase"/>
    <property type="match status" value="1"/>
</dbReference>
<dbReference type="Pfam" id="PF18029">
    <property type="entry name" value="Glyoxalase_6"/>
    <property type="match status" value="2"/>
</dbReference>
<evidence type="ECO:0000313" key="3">
    <source>
        <dbReference type="Proteomes" id="UP000219688"/>
    </source>
</evidence>
<dbReference type="InterPro" id="IPR041581">
    <property type="entry name" value="Glyoxalase_6"/>
</dbReference>